<dbReference type="InterPro" id="IPR050242">
    <property type="entry name" value="JAMM_MPN+_peptidase_M67A"/>
</dbReference>
<evidence type="ECO:0000259" key="1">
    <source>
        <dbReference type="PROSITE" id="PS50249"/>
    </source>
</evidence>
<dbReference type="InterPro" id="IPR000555">
    <property type="entry name" value="JAMM/MPN+_dom"/>
</dbReference>
<proteinExistence type="predicted"/>
<organism evidence="2">
    <name type="scientific">Palpitomonas bilix</name>
    <dbReference type="NCBI Taxonomy" id="652834"/>
    <lineage>
        <taxon>Eukaryota</taxon>
        <taxon>Eukaryota incertae sedis</taxon>
    </lineage>
</organism>
<dbReference type="PROSITE" id="PS50249">
    <property type="entry name" value="MPN"/>
    <property type="match status" value="1"/>
</dbReference>
<dbReference type="AlphaFoldDB" id="A0A7S3G9Z0"/>
<accession>A0A7S3G9Z0</accession>
<dbReference type="SMART" id="SM00232">
    <property type="entry name" value="JAB_MPN"/>
    <property type="match status" value="1"/>
</dbReference>
<dbReference type="SUPFAM" id="SSF102712">
    <property type="entry name" value="JAB1/MPN domain"/>
    <property type="match status" value="1"/>
</dbReference>
<reference evidence="2" key="1">
    <citation type="submission" date="2021-01" db="EMBL/GenBank/DDBJ databases">
        <authorList>
            <person name="Corre E."/>
            <person name="Pelletier E."/>
            <person name="Niang G."/>
            <person name="Scheremetjew M."/>
            <person name="Finn R."/>
            <person name="Kale V."/>
            <person name="Holt S."/>
            <person name="Cochrane G."/>
            <person name="Meng A."/>
            <person name="Brown T."/>
            <person name="Cohen L."/>
        </authorList>
    </citation>
    <scope>NUCLEOTIDE SEQUENCE</scope>
    <source>
        <strain evidence="2">NIES-2562</strain>
    </source>
</reference>
<evidence type="ECO:0000313" key="2">
    <source>
        <dbReference type="EMBL" id="CAE0253576.1"/>
    </source>
</evidence>
<name>A0A7S3G9Z0_9EUKA</name>
<dbReference type="PANTHER" id="PTHR10410">
    <property type="entry name" value="EUKARYOTIC TRANSLATION INITIATION FACTOR 3 -RELATED"/>
    <property type="match status" value="1"/>
</dbReference>
<protein>
    <recommendedName>
        <fullName evidence="1">MPN domain-containing protein</fullName>
    </recommendedName>
</protein>
<sequence>MAESIAPQMEELCRGEVHAVRVSHSAFHAMSGHAHAVESEEIVGVLLGEHVGLPGGGVVCIVHAVRPMKRADRRKDRVEVSPEDLSSCVVHAEELQAKTGHATQIVGWYHSHPHITIHPSHVDLNTQSQFEATNKNAVGLIVSCFDARGSVELGAFQTQNVSSEPITNLGALSERDMTVLESKDHAAFEWNMNAAFKVSNFPSHVSHEGKGNDGHLGRKWHPVFLFDGNPCFEVYCKRALIDVPLLLLEEEQELFEKAMAACEKEEALRRLHHQNVFIKSLCLLSSSVPIDMRDMMKDTIERVKSKVESGMAELAMTSSQ</sequence>
<feature type="domain" description="MPN" evidence="1">
    <location>
        <begin position="20"/>
        <end position="162"/>
    </location>
</feature>
<dbReference type="Gene3D" id="3.40.140.10">
    <property type="entry name" value="Cytidine Deaminase, domain 2"/>
    <property type="match status" value="1"/>
</dbReference>
<dbReference type="InterPro" id="IPR040749">
    <property type="entry name" value="BRCC36_C"/>
</dbReference>
<dbReference type="EMBL" id="HBIB01024135">
    <property type="protein sequence ID" value="CAE0253576.1"/>
    <property type="molecule type" value="Transcribed_RNA"/>
</dbReference>
<dbReference type="GO" id="GO:0008237">
    <property type="term" value="F:metallopeptidase activity"/>
    <property type="evidence" value="ECO:0007669"/>
    <property type="project" value="InterPro"/>
</dbReference>
<gene>
    <name evidence="2" type="ORF">PBIL07802_LOCUS15811</name>
</gene>
<dbReference type="Pfam" id="PF18110">
    <property type="entry name" value="BRCC36_C"/>
    <property type="match status" value="1"/>
</dbReference>
<dbReference type="InterPro" id="IPR037518">
    <property type="entry name" value="MPN"/>
</dbReference>
<dbReference type="Pfam" id="PF01398">
    <property type="entry name" value="JAB"/>
    <property type="match status" value="1"/>
</dbReference>